<evidence type="ECO:0000313" key="2">
    <source>
        <dbReference type="WBParaSite" id="SMUV_0000036401-mRNA-1"/>
    </source>
</evidence>
<evidence type="ECO:0000313" key="1">
    <source>
        <dbReference type="Proteomes" id="UP000046393"/>
    </source>
</evidence>
<keyword evidence="1" id="KW-1185">Reference proteome</keyword>
<reference evidence="2" key="1">
    <citation type="submission" date="2017-02" db="UniProtKB">
        <authorList>
            <consortium name="WormBaseParasite"/>
        </authorList>
    </citation>
    <scope>IDENTIFICATION</scope>
</reference>
<protein>
    <submittedName>
        <fullName evidence="2">Uncharacterized protein</fullName>
    </submittedName>
</protein>
<sequence>MHAKFIEGKKKGERGGAGKCDNLFKDLTPCQVSDNCALRRLSAMKKQPQTRIASVFTRSADWLLHIVTPVAIGDDGGGSG</sequence>
<name>A0A0N5A8G4_9BILA</name>
<dbReference type="AlphaFoldDB" id="A0A0N5A8G4"/>
<dbReference type="WBParaSite" id="SMUV_0000036401-mRNA-1">
    <property type="protein sequence ID" value="SMUV_0000036401-mRNA-1"/>
    <property type="gene ID" value="SMUV_0000036401"/>
</dbReference>
<proteinExistence type="predicted"/>
<organism evidence="1 2">
    <name type="scientific">Syphacia muris</name>
    <dbReference type="NCBI Taxonomy" id="451379"/>
    <lineage>
        <taxon>Eukaryota</taxon>
        <taxon>Metazoa</taxon>
        <taxon>Ecdysozoa</taxon>
        <taxon>Nematoda</taxon>
        <taxon>Chromadorea</taxon>
        <taxon>Rhabditida</taxon>
        <taxon>Spirurina</taxon>
        <taxon>Oxyuridomorpha</taxon>
        <taxon>Oxyuroidea</taxon>
        <taxon>Oxyuridae</taxon>
        <taxon>Syphacia</taxon>
    </lineage>
</organism>
<accession>A0A0N5A8G4</accession>
<dbReference type="Proteomes" id="UP000046393">
    <property type="component" value="Unplaced"/>
</dbReference>